<protein>
    <submittedName>
        <fullName evidence="2">DUF975 family protein</fullName>
    </submittedName>
</protein>
<dbReference type="Pfam" id="PF06161">
    <property type="entry name" value="DUF975"/>
    <property type="match status" value="1"/>
</dbReference>
<reference evidence="2 3" key="1">
    <citation type="submission" date="2018-12" db="EMBL/GenBank/DDBJ databases">
        <title>Bacillus ochoae sp. nov., Paenibacillus whitsoniae sp. nov., Paenibacillus spiritus sp. nov. Isolated from the Mars Exploration Rover during spacecraft assembly.</title>
        <authorList>
            <person name="Seuylemezian A."/>
            <person name="Vaishampayan P."/>
        </authorList>
    </citation>
    <scope>NUCLEOTIDE SEQUENCE [LARGE SCALE GENOMIC DNA]</scope>
    <source>
        <strain evidence="2 3">MER 54</strain>
    </source>
</reference>
<gene>
    <name evidence="2" type="ORF">EJQ19_01485</name>
</gene>
<feature type="transmembrane region" description="Helical" evidence="1">
    <location>
        <begin position="29"/>
        <end position="47"/>
    </location>
</feature>
<sequence>MKTDCLRRGYVDWSRGELKSRAKDTLRTSYWKGFLVSLLLAVVSGSLPSCNWRSNHGATGGGSGGSSSFTWNMDGFPDVFNGFGAVIVGILLVVIVIAVLAGIALEIFVLSPLKAGSYHYFKRASQEDVDMGYVGYGFKKGNYLGIVAGMFWRGWLNFWWFVLFIIPGIVKSYSYAMVPYILTDNPGIGRKRAIQLSREMMHGQKWRTFVLDLSFIGWFLLGAIALGVGVLFVLPYYNSTRAELYLALRQMALDEGLSSQEELCIL</sequence>
<keyword evidence="1" id="KW-0812">Transmembrane</keyword>
<dbReference type="OrthoDB" id="9784844at2"/>
<proteinExistence type="predicted"/>
<dbReference type="EMBL" id="RXHU01000007">
    <property type="protein sequence ID" value="RTE11495.1"/>
    <property type="molecule type" value="Genomic_DNA"/>
</dbReference>
<name>A0A430JKA4_9BACL</name>
<feature type="transmembrane region" description="Helical" evidence="1">
    <location>
        <begin position="158"/>
        <end position="182"/>
    </location>
</feature>
<dbReference type="InterPro" id="IPR010380">
    <property type="entry name" value="DUF975"/>
</dbReference>
<keyword evidence="1" id="KW-1133">Transmembrane helix</keyword>
<feature type="transmembrane region" description="Helical" evidence="1">
    <location>
        <begin position="83"/>
        <end position="110"/>
    </location>
</feature>
<evidence type="ECO:0000313" key="2">
    <source>
        <dbReference type="EMBL" id="RTE11495.1"/>
    </source>
</evidence>
<dbReference type="AlphaFoldDB" id="A0A430JKA4"/>
<feature type="transmembrane region" description="Helical" evidence="1">
    <location>
        <begin position="209"/>
        <end position="237"/>
    </location>
</feature>
<dbReference type="PANTHER" id="PTHR40076:SF1">
    <property type="entry name" value="MEMBRANE PROTEIN"/>
    <property type="match status" value="1"/>
</dbReference>
<evidence type="ECO:0000313" key="3">
    <source>
        <dbReference type="Proteomes" id="UP000276128"/>
    </source>
</evidence>
<keyword evidence="3" id="KW-1185">Reference proteome</keyword>
<organism evidence="2 3">
    <name type="scientific">Paenibacillus whitsoniae</name>
    <dbReference type="NCBI Taxonomy" id="2496558"/>
    <lineage>
        <taxon>Bacteria</taxon>
        <taxon>Bacillati</taxon>
        <taxon>Bacillota</taxon>
        <taxon>Bacilli</taxon>
        <taxon>Bacillales</taxon>
        <taxon>Paenibacillaceae</taxon>
        <taxon>Paenibacillus</taxon>
    </lineage>
</organism>
<evidence type="ECO:0000256" key="1">
    <source>
        <dbReference type="SAM" id="Phobius"/>
    </source>
</evidence>
<dbReference type="PANTHER" id="PTHR40076">
    <property type="entry name" value="MEMBRANE PROTEIN-RELATED"/>
    <property type="match status" value="1"/>
</dbReference>
<dbReference type="Proteomes" id="UP000276128">
    <property type="component" value="Unassembled WGS sequence"/>
</dbReference>
<comment type="caution">
    <text evidence="2">The sequence shown here is derived from an EMBL/GenBank/DDBJ whole genome shotgun (WGS) entry which is preliminary data.</text>
</comment>
<keyword evidence="1" id="KW-0472">Membrane</keyword>
<accession>A0A430JKA4</accession>